<keyword evidence="2" id="KW-1185">Reference proteome</keyword>
<dbReference type="EMBL" id="CAWUFR010000033">
    <property type="protein sequence ID" value="CAK6958428.1"/>
    <property type="molecule type" value="Genomic_DNA"/>
</dbReference>
<dbReference type="AlphaFoldDB" id="A0AAV1NHG1"/>
<reference evidence="1 2" key="1">
    <citation type="submission" date="2024-01" db="EMBL/GenBank/DDBJ databases">
        <authorList>
            <person name="Alioto T."/>
            <person name="Alioto T."/>
            <person name="Gomez Garrido J."/>
        </authorList>
    </citation>
    <scope>NUCLEOTIDE SEQUENCE [LARGE SCALE GENOMIC DNA]</scope>
</reference>
<organism evidence="1 2">
    <name type="scientific">Scomber scombrus</name>
    <name type="common">Atlantic mackerel</name>
    <name type="synonym">Scomber vernalis</name>
    <dbReference type="NCBI Taxonomy" id="13677"/>
    <lineage>
        <taxon>Eukaryota</taxon>
        <taxon>Metazoa</taxon>
        <taxon>Chordata</taxon>
        <taxon>Craniata</taxon>
        <taxon>Vertebrata</taxon>
        <taxon>Euteleostomi</taxon>
        <taxon>Actinopterygii</taxon>
        <taxon>Neopterygii</taxon>
        <taxon>Teleostei</taxon>
        <taxon>Neoteleostei</taxon>
        <taxon>Acanthomorphata</taxon>
        <taxon>Pelagiaria</taxon>
        <taxon>Scombriformes</taxon>
        <taxon>Scombridae</taxon>
        <taxon>Scomber</taxon>
    </lineage>
</organism>
<gene>
    <name evidence="1" type="ORF">FSCOSCO3_A036739</name>
</gene>
<evidence type="ECO:0000313" key="1">
    <source>
        <dbReference type="EMBL" id="CAK6958428.1"/>
    </source>
</evidence>
<dbReference type="Proteomes" id="UP001314229">
    <property type="component" value="Unassembled WGS sequence"/>
</dbReference>
<proteinExistence type="predicted"/>
<accession>A0AAV1NHG1</accession>
<name>A0AAV1NHG1_SCOSC</name>
<comment type="caution">
    <text evidence="1">The sequence shown here is derived from an EMBL/GenBank/DDBJ whole genome shotgun (WGS) entry which is preliminary data.</text>
</comment>
<evidence type="ECO:0000313" key="2">
    <source>
        <dbReference type="Proteomes" id="UP001314229"/>
    </source>
</evidence>
<protein>
    <submittedName>
        <fullName evidence="1">Uncharacterized protein</fullName>
    </submittedName>
</protein>
<sequence length="100" mass="11250">MDPVKKTAFLPLDSEQCAQRSMSQTCVLMGRVSSVLRSSRAHAQQQQQQLQQLQQGPLRTTAEWDGRLRCPQAELRLLMDSERILLSGCLHLTEVERGGS</sequence>